<protein>
    <recommendedName>
        <fullName evidence="18">TonB-dependent receptor</fullName>
    </recommendedName>
</protein>
<evidence type="ECO:0000256" key="10">
    <source>
        <dbReference type="ARBA" id="ARBA00023237"/>
    </source>
</evidence>
<evidence type="ECO:0000256" key="4">
    <source>
        <dbReference type="ARBA" id="ARBA00022496"/>
    </source>
</evidence>
<dbReference type="Proteomes" id="UP000014115">
    <property type="component" value="Unassembled WGS sequence"/>
</dbReference>
<keyword evidence="9 11" id="KW-0472">Membrane</keyword>
<evidence type="ECO:0000256" key="5">
    <source>
        <dbReference type="ARBA" id="ARBA00022692"/>
    </source>
</evidence>
<dbReference type="PATRIC" id="fig|740709.3.peg.2476"/>
<keyword evidence="4" id="KW-0410">Iron transport</keyword>
<dbReference type="InterPro" id="IPR012910">
    <property type="entry name" value="Plug_dom"/>
</dbReference>
<proteinExistence type="inferred from homology"/>
<evidence type="ECO:0000259" key="15">
    <source>
        <dbReference type="Pfam" id="PF07715"/>
    </source>
</evidence>
<evidence type="ECO:0000256" key="8">
    <source>
        <dbReference type="ARBA" id="ARBA00023077"/>
    </source>
</evidence>
<evidence type="ECO:0000256" key="12">
    <source>
        <dbReference type="RuleBase" id="RU003357"/>
    </source>
</evidence>
<evidence type="ECO:0000313" key="16">
    <source>
        <dbReference type="EMBL" id="EKE79954.1"/>
    </source>
</evidence>
<evidence type="ECO:0000256" key="9">
    <source>
        <dbReference type="ARBA" id="ARBA00023136"/>
    </source>
</evidence>
<dbReference type="PANTHER" id="PTHR32552:SF81">
    <property type="entry name" value="TONB-DEPENDENT OUTER MEMBRANE RECEPTOR"/>
    <property type="match status" value="1"/>
</dbReference>
<dbReference type="PROSITE" id="PS52016">
    <property type="entry name" value="TONB_DEPENDENT_REC_3"/>
    <property type="match status" value="1"/>
</dbReference>
<dbReference type="EMBL" id="AMRG01000019">
    <property type="protein sequence ID" value="EKE79954.1"/>
    <property type="molecule type" value="Genomic_DNA"/>
</dbReference>
<feature type="domain" description="TonB-dependent receptor plug" evidence="15">
    <location>
        <begin position="48"/>
        <end position="152"/>
    </location>
</feature>
<accession>K2KAK6</accession>
<dbReference type="OrthoDB" id="7051185at2"/>
<keyword evidence="10 11" id="KW-0998">Cell outer membrane</keyword>
<dbReference type="InterPro" id="IPR000531">
    <property type="entry name" value="Beta-barrel_TonB"/>
</dbReference>
<dbReference type="InterPro" id="IPR036942">
    <property type="entry name" value="Beta-barrel_TonB_sf"/>
</dbReference>
<dbReference type="Pfam" id="PF00593">
    <property type="entry name" value="TonB_dep_Rec_b-barrel"/>
    <property type="match status" value="1"/>
</dbReference>
<comment type="similarity">
    <text evidence="11 12">Belongs to the TonB-dependent receptor family.</text>
</comment>
<sequence length="752" mass="83803">MKRLSFKTAILSVSVVNLLMITPTHAADEPQNSIEKITITGEKTRRSAQETAASVDVTTSLQMERENIQSLYDIINKTPNVSSMYGNRGFTIRGISNESGAENPLASIYIDGVPLPNQMTDTGPSDLWDVAQVEVLRGPQSTIQGENALAGAVVVNTNDPTMYWDGRARVQWSDPDDKRLSVAVGGPLVEQELAFRVAADKRLFKGFIYNPTRDEYIDEVNSLLLRGKLLWTPKALDGLRVLFNYTRDKRDGPYMYSYNHLNESDKINTSNRDTSSDALTEMLSLNVDYQLDEQWLLSSATSYSRPDVQRVYDIDLSPADNNYGFQDNHYKVFTQEFRANYQGQALNALMGVYLSRHDNHAALATRSNIETPIPTIAGVLQGYGLDSDTATAIAVNYGQALPQIPVDYQSLNDSTSENQALFVDVDYQFNDAWTLLAGFRYDHQQYSFASDVDSDFAGTLPDPTFFGSEGSQLYQLIGGINNAVLGLVAQASGSNPETEISTDTFLPKFGVRYTFDDDKSLTATYQKAYRSGGSSLNIARSEVVAYEPEYTDNYELAWRQLLPSVDGVFNANVYYVDWKDKQVVANFGLNSYDTHTVNAGNAHLYGAEATFKQQLNNDISWYLSYGYSRTQFDHFDTVVDGSITSYAGEEFTFAPNHTASAGVNVYITDQVSWNVNASYRSEVYTAIGANRTEESSRTIVNTRLAYDSQNWSAYLFSNNLFDNSYIQYRFSDGVNAITSAPRVVGVGVEARW</sequence>
<dbReference type="GO" id="GO:0006826">
    <property type="term" value="P:iron ion transport"/>
    <property type="evidence" value="ECO:0007669"/>
    <property type="project" value="UniProtKB-KW"/>
</dbReference>
<evidence type="ECO:0000256" key="7">
    <source>
        <dbReference type="ARBA" id="ARBA00023065"/>
    </source>
</evidence>
<evidence type="ECO:0000256" key="3">
    <source>
        <dbReference type="ARBA" id="ARBA00022452"/>
    </source>
</evidence>
<gene>
    <name evidence="16" type="ORF">A10D4_12258</name>
</gene>
<dbReference type="RefSeq" id="WP_008489853.1">
    <property type="nucleotide sequence ID" value="NZ_AMRG01000019.1"/>
</dbReference>
<evidence type="ECO:0000256" key="1">
    <source>
        <dbReference type="ARBA" id="ARBA00004571"/>
    </source>
</evidence>
<dbReference type="eggNOG" id="COG4771">
    <property type="taxonomic scope" value="Bacteria"/>
</dbReference>
<feature type="chain" id="PRO_5003862190" description="TonB-dependent receptor" evidence="13">
    <location>
        <begin position="27"/>
        <end position="752"/>
    </location>
</feature>
<keyword evidence="6" id="KW-0408">Iron</keyword>
<dbReference type="GO" id="GO:0009279">
    <property type="term" value="C:cell outer membrane"/>
    <property type="evidence" value="ECO:0007669"/>
    <property type="project" value="UniProtKB-SubCell"/>
</dbReference>
<comment type="subcellular location">
    <subcellularLocation>
        <location evidence="1 11">Cell outer membrane</location>
        <topology evidence="1 11">Multi-pass membrane protein</topology>
    </subcellularLocation>
</comment>
<comment type="caution">
    <text evidence="16">The sequence shown here is derived from an EMBL/GenBank/DDBJ whole genome shotgun (WGS) entry which is preliminary data.</text>
</comment>
<dbReference type="AlphaFoldDB" id="K2KAK6"/>
<dbReference type="SUPFAM" id="SSF56935">
    <property type="entry name" value="Porins"/>
    <property type="match status" value="1"/>
</dbReference>
<keyword evidence="5 11" id="KW-0812">Transmembrane</keyword>
<evidence type="ECO:0000256" key="11">
    <source>
        <dbReference type="PROSITE-ProRule" id="PRU01360"/>
    </source>
</evidence>
<keyword evidence="13" id="KW-0732">Signal</keyword>
<keyword evidence="3 11" id="KW-1134">Transmembrane beta strand</keyword>
<keyword evidence="7" id="KW-0406">Ion transport</keyword>
<organism evidence="16 17">
    <name type="scientific">Idiomarina xiamenensis 10-D-4</name>
    <dbReference type="NCBI Taxonomy" id="740709"/>
    <lineage>
        <taxon>Bacteria</taxon>
        <taxon>Pseudomonadati</taxon>
        <taxon>Pseudomonadota</taxon>
        <taxon>Gammaproteobacteria</taxon>
        <taxon>Alteromonadales</taxon>
        <taxon>Idiomarinaceae</taxon>
        <taxon>Idiomarina</taxon>
    </lineage>
</organism>
<evidence type="ECO:0000256" key="2">
    <source>
        <dbReference type="ARBA" id="ARBA00022448"/>
    </source>
</evidence>
<keyword evidence="2 11" id="KW-0813">Transport</keyword>
<feature type="domain" description="TonB-dependent receptor-like beta-barrel" evidence="14">
    <location>
        <begin position="239"/>
        <end position="720"/>
    </location>
</feature>
<dbReference type="InterPro" id="IPR039426">
    <property type="entry name" value="TonB-dep_rcpt-like"/>
</dbReference>
<keyword evidence="8 12" id="KW-0798">TonB box</keyword>
<evidence type="ECO:0000259" key="14">
    <source>
        <dbReference type="Pfam" id="PF00593"/>
    </source>
</evidence>
<keyword evidence="17" id="KW-1185">Reference proteome</keyword>
<dbReference type="STRING" id="740709.A10D4_12258"/>
<feature type="signal peptide" evidence="13">
    <location>
        <begin position="1"/>
        <end position="26"/>
    </location>
</feature>
<evidence type="ECO:0000256" key="6">
    <source>
        <dbReference type="ARBA" id="ARBA00023004"/>
    </source>
</evidence>
<evidence type="ECO:0000313" key="17">
    <source>
        <dbReference type="Proteomes" id="UP000014115"/>
    </source>
</evidence>
<evidence type="ECO:0008006" key="18">
    <source>
        <dbReference type="Google" id="ProtNLM"/>
    </source>
</evidence>
<dbReference type="PANTHER" id="PTHR32552">
    <property type="entry name" value="FERRICHROME IRON RECEPTOR-RELATED"/>
    <property type="match status" value="1"/>
</dbReference>
<name>K2KAK6_9GAMM</name>
<dbReference type="Pfam" id="PF07715">
    <property type="entry name" value="Plug"/>
    <property type="match status" value="1"/>
</dbReference>
<reference evidence="16 17" key="1">
    <citation type="journal article" date="2012" name="J. Bacteriol.">
        <title>Genome Sequence of Idiomarina xiamenensis Type Strain 10-D-4.</title>
        <authorList>
            <person name="Lai Q."/>
            <person name="Wang L."/>
            <person name="Wang W."/>
            <person name="Shao Z."/>
        </authorList>
    </citation>
    <scope>NUCLEOTIDE SEQUENCE [LARGE SCALE GENOMIC DNA]</scope>
    <source>
        <strain evidence="16 17">10-D-4</strain>
    </source>
</reference>
<dbReference type="Gene3D" id="2.40.170.20">
    <property type="entry name" value="TonB-dependent receptor, beta-barrel domain"/>
    <property type="match status" value="1"/>
</dbReference>
<evidence type="ECO:0000256" key="13">
    <source>
        <dbReference type="SAM" id="SignalP"/>
    </source>
</evidence>